<protein>
    <submittedName>
        <fullName evidence="1">Uncharacterized protein</fullName>
    </submittedName>
</protein>
<evidence type="ECO:0000313" key="2">
    <source>
        <dbReference type="Proteomes" id="UP000256964"/>
    </source>
</evidence>
<proteinExistence type="predicted"/>
<dbReference type="EMBL" id="KZ857531">
    <property type="protein sequence ID" value="RDX40910.1"/>
    <property type="molecule type" value="Genomic_DNA"/>
</dbReference>
<dbReference type="AlphaFoldDB" id="A0A371CKW6"/>
<dbReference type="Proteomes" id="UP000256964">
    <property type="component" value="Unassembled WGS sequence"/>
</dbReference>
<keyword evidence="2" id="KW-1185">Reference proteome</keyword>
<name>A0A371CKW6_9APHY</name>
<evidence type="ECO:0000313" key="1">
    <source>
        <dbReference type="EMBL" id="RDX40910.1"/>
    </source>
</evidence>
<sequence>MSSIKTEDQIPALEAQALHSFVAEKTEDLHGEQGTTRQERLATMAEAVQVPVAESVEVKEEGNMDALQIAAQTDLALHQPAAAGMGPFSPEPRIFYLRLPKKLDAERLPRNYKDTLSRIRGTDCKWCNDTGRDCVQASSFKATWKCAACYRANRSGCTWQVLSKERGLGTQPPCTSRISRQFIGPNVRG</sequence>
<organism evidence="1 2">
    <name type="scientific">Lentinus brumalis</name>
    <dbReference type="NCBI Taxonomy" id="2498619"/>
    <lineage>
        <taxon>Eukaryota</taxon>
        <taxon>Fungi</taxon>
        <taxon>Dikarya</taxon>
        <taxon>Basidiomycota</taxon>
        <taxon>Agaricomycotina</taxon>
        <taxon>Agaricomycetes</taxon>
        <taxon>Polyporales</taxon>
        <taxon>Polyporaceae</taxon>
        <taxon>Lentinus</taxon>
    </lineage>
</organism>
<dbReference type="OrthoDB" id="6285106at2759"/>
<gene>
    <name evidence="1" type="ORF">OH76DRAFT_1489898</name>
</gene>
<reference evidence="1 2" key="1">
    <citation type="journal article" date="2018" name="Biotechnol. Biofuels">
        <title>Integrative visual omics of the white-rot fungus Polyporus brumalis exposes the biotechnological potential of its oxidative enzymes for delignifying raw plant biomass.</title>
        <authorList>
            <person name="Miyauchi S."/>
            <person name="Rancon A."/>
            <person name="Drula E."/>
            <person name="Hage H."/>
            <person name="Chaduli D."/>
            <person name="Favel A."/>
            <person name="Grisel S."/>
            <person name="Henrissat B."/>
            <person name="Herpoel-Gimbert I."/>
            <person name="Ruiz-Duenas F.J."/>
            <person name="Chevret D."/>
            <person name="Hainaut M."/>
            <person name="Lin J."/>
            <person name="Wang M."/>
            <person name="Pangilinan J."/>
            <person name="Lipzen A."/>
            <person name="Lesage-Meessen L."/>
            <person name="Navarro D."/>
            <person name="Riley R."/>
            <person name="Grigoriev I.V."/>
            <person name="Zhou S."/>
            <person name="Raouche S."/>
            <person name="Rosso M.N."/>
        </authorList>
    </citation>
    <scope>NUCLEOTIDE SEQUENCE [LARGE SCALE GENOMIC DNA]</scope>
    <source>
        <strain evidence="1 2">BRFM 1820</strain>
    </source>
</reference>
<accession>A0A371CKW6</accession>